<accession>A0A6A6IW81</accession>
<dbReference type="AlphaFoldDB" id="A0A6A6IW81"/>
<keyword evidence="3" id="KW-1185">Reference proteome</keyword>
<feature type="compositionally biased region" description="Low complexity" evidence="1">
    <location>
        <begin position="10"/>
        <end position="22"/>
    </location>
</feature>
<feature type="compositionally biased region" description="Basic residues" evidence="1">
    <location>
        <begin position="75"/>
        <end position="89"/>
    </location>
</feature>
<feature type="compositionally biased region" description="Acidic residues" evidence="1">
    <location>
        <begin position="320"/>
        <end position="331"/>
    </location>
</feature>
<feature type="region of interest" description="Disordered" evidence="1">
    <location>
        <begin position="155"/>
        <end position="177"/>
    </location>
</feature>
<dbReference type="GeneID" id="54581581"/>
<dbReference type="Proteomes" id="UP000800094">
    <property type="component" value="Unassembled WGS sequence"/>
</dbReference>
<feature type="region of interest" description="Disordered" evidence="1">
    <location>
        <begin position="317"/>
        <end position="347"/>
    </location>
</feature>
<evidence type="ECO:0000256" key="1">
    <source>
        <dbReference type="SAM" id="MobiDB-lite"/>
    </source>
</evidence>
<feature type="region of interest" description="Disordered" evidence="1">
    <location>
        <begin position="192"/>
        <end position="222"/>
    </location>
</feature>
<evidence type="ECO:0000313" key="3">
    <source>
        <dbReference type="Proteomes" id="UP000800094"/>
    </source>
</evidence>
<name>A0A6A6IW81_9PLEO</name>
<dbReference type="OrthoDB" id="3753493at2759"/>
<dbReference type="RefSeq" id="XP_033688874.1">
    <property type="nucleotide sequence ID" value="XM_033828251.1"/>
</dbReference>
<protein>
    <submittedName>
        <fullName evidence="2">Uncharacterized protein</fullName>
    </submittedName>
</protein>
<feature type="region of interest" description="Disordered" evidence="1">
    <location>
        <begin position="1"/>
        <end position="106"/>
    </location>
</feature>
<proteinExistence type="predicted"/>
<evidence type="ECO:0000313" key="2">
    <source>
        <dbReference type="EMBL" id="KAF2253870.1"/>
    </source>
</evidence>
<dbReference type="EMBL" id="ML987191">
    <property type="protein sequence ID" value="KAF2253870.1"/>
    <property type="molecule type" value="Genomic_DNA"/>
</dbReference>
<organism evidence="2 3">
    <name type="scientific">Trematosphaeria pertusa</name>
    <dbReference type="NCBI Taxonomy" id="390896"/>
    <lineage>
        <taxon>Eukaryota</taxon>
        <taxon>Fungi</taxon>
        <taxon>Dikarya</taxon>
        <taxon>Ascomycota</taxon>
        <taxon>Pezizomycotina</taxon>
        <taxon>Dothideomycetes</taxon>
        <taxon>Pleosporomycetidae</taxon>
        <taxon>Pleosporales</taxon>
        <taxon>Massarineae</taxon>
        <taxon>Trematosphaeriaceae</taxon>
        <taxon>Trematosphaeria</taxon>
    </lineage>
</organism>
<reference evidence="2" key="1">
    <citation type="journal article" date="2020" name="Stud. Mycol.">
        <title>101 Dothideomycetes genomes: a test case for predicting lifestyles and emergence of pathogens.</title>
        <authorList>
            <person name="Haridas S."/>
            <person name="Albert R."/>
            <person name="Binder M."/>
            <person name="Bloem J."/>
            <person name="Labutti K."/>
            <person name="Salamov A."/>
            <person name="Andreopoulos B."/>
            <person name="Baker S."/>
            <person name="Barry K."/>
            <person name="Bills G."/>
            <person name="Bluhm B."/>
            <person name="Cannon C."/>
            <person name="Castanera R."/>
            <person name="Culley D."/>
            <person name="Daum C."/>
            <person name="Ezra D."/>
            <person name="Gonzalez J."/>
            <person name="Henrissat B."/>
            <person name="Kuo A."/>
            <person name="Liang C."/>
            <person name="Lipzen A."/>
            <person name="Lutzoni F."/>
            <person name="Magnuson J."/>
            <person name="Mondo S."/>
            <person name="Nolan M."/>
            <person name="Ohm R."/>
            <person name="Pangilinan J."/>
            <person name="Park H.-J."/>
            <person name="Ramirez L."/>
            <person name="Alfaro M."/>
            <person name="Sun H."/>
            <person name="Tritt A."/>
            <person name="Yoshinaga Y."/>
            <person name="Zwiers L.-H."/>
            <person name="Turgeon B."/>
            <person name="Goodwin S."/>
            <person name="Spatafora J."/>
            <person name="Crous P."/>
            <person name="Grigoriev I."/>
        </authorList>
    </citation>
    <scope>NUCLEOTIDE SEQUENCE</scope>
    <source>
        <strain evidence="2">CBS 122368</strain>
    </source>
</reference>
<sequence length="497" mass="55163">MSFKGHKRQASNSPPASAIAPSTKRISLDIALRQRSEVPSDDEHRRRGGSEPPEDTKNDLPATEPKFLSFAVKNQGKRKTRVPKRHKSMLRAPFNLNGLEKKARQERPSLASLDQHRIPPILPVPSYSSYATKRFAELVPQQLRPTIVSTILRTSASQTPRPSGSMKAALHNSGAGPNNAVLTTSFYKKLPRMPSVPEEETNREDHKTSKAPAVPGAWSSFESTSSHSSVNTSFSKNLSSFKSNDPVSMSFTGMSSKAMNNASAAMSTSFSGKPPIAAKAQPVTGITEANVEACPAVSFTAVQPYPQPRQGYGFFYSDSSDSDDSEDEETTEAIVHPGEPIINPDSSFNDKVVLRTDADWDFWKAGKRLPCTHATADDSMKLKVRAKKLLEWAEAEDVFFQMSNRLERMLSTELDKTHGRLTDGMQPPSLYDMALKLRAFMRKVSDERIEMGECDNFVNHELKWAEWFVDATKAGVMHIKVKGCKCRPSWPEKEDEN</sequence>
<gene>
    <name evidence="2" type="ORF">BU26DRAFT_516142</name>
</gene>
<feature type="compositionally biased region" description="Basic and acidic residues" evidence="1">
    <location>
        <begin position="32"/>
        <end position="58"/>
    </location>
</feature>